<dbReference type="AlphaFoldDB" id="A0AAP9E338"/>
<evidence type="ECO:0000313" key="2">
    <source>
        <dbReference type="Proteomes" id="UP000222296"/>
    </source>
</evidence>
<gene>
    <name evidence="1" type="ORF">CG010_007120</name>
</gene>
<reference evidence="1 2" key="1">
    <citation type="journal article" date="2017" name="Genome Announc.">
        <title>Draft Genome Sequence of Agrobacterium tumefaciens Biovar 1 Strain 186, Isolated from Walnut.</title>
        <authorList>
            <person name="Poret-Peterson A.T."/>
            <person name="Bhatnagar S."/>
            <person name="McClean A.E."/>
            <person name="Kluepfel D.A."/>
        </authorList>
    </citation>
    <scope>NUCLEOTIDE SEQUENCE [LARGE SCALE GENOMIC DNA]</scope>
    <source>
        <strain evidence="1 2">186</strain>
    </source>
</reference>
<dbReference type="EMBL" id="CP042274">
    <property type="protein sequence ID" value="QDY93919.1"/>
    <property type="molecule type" value="Genomic_DNA"/>
</dbReference>
<sequence>MKVWGIDPSSKCGIAIWDTKCSLASVHCEVIDNKVEGDYYWYAAQMGRKLRARVNEFGKPHIVVIEQGSESTQGTGVHGVIWSWNVIGAIVSIMGVYGMPIATITPGAWRKPFYGKAFVPPQLPVTERVVVNGQKVTRQVIENGRPKFKNDWKTAAVIKCQDEGVSLPTQKTIAHNAAEAVGIAHSWYYSKIINKEYEKPFMSLKDQRNERTPSGDLFAGVGA</sequence>
<proteinExistence type="predicted"/>
<dbReference type="SUPFAM" id="SSF53098">
    <property type="entry name" value="Ribonuclease H-like"/>
    <property type="match status" value="1"/>
</dbReference>
<organism evidence="1 2">
    <name type="scientific">Agrobacterium tumefaciens</name>
    <dbReference type="NCBI Taxonomy" id="358"/>
    <lineage>
        <taxon>Bacteria</taxon>
        <taxon>Pseudomonadati</taxon>
        <taxon>Pseudomonadota</taxon>
        <taxon>Alphaproteobacteria</taxon>
        <taxon>Hyphomicrobiales</taxon>
        <taxon>Rhizobiaceae</taxon>
        <taxon>Rhizobium/Agrobacterium group</taxon>
        <taxon>Agrobacterium</taxon>
        <taxon>Agrobacterium tumefaciens complex</taxon>
    </lineage>
</organism>
<protein>
    <submittedName>
        <fullName evidence="1">Uncharacterized protein</fullName>
    </submittedName>
</protein>
<dbReference type="InterPro" id="IPR012337">
    <property type="entry name" value="RNaseH-like_sf"/>
</dbReference>
<dbReference type="Gene3D" id="3.30.420.10">
    <property type="entry name" value="Ribonuclease H-like superfamily/Ribonuclease H"/>
    <property type="match status" value="1"/>
</dbReference>
<dbReference type="GO" id="GO:0003676">
    <property type="term" value="F:nucleic acid binding"/>
    <property type="evidence" value="ECO:0007669"/>
    <property type="project" value="InterPro"/>
</dbReference>
<dbReference type="RefSeq" id="WP_099085307.1">
    <property type="nucleotide sequence ID" value="NZ_CP042274.1"/>
</dbReference>
<dbReference type="Proteomes" id="UP000222296">
    <property type="component" value="Chromosome Circular"/>
</dbReference>
<name>A0AAP9E338_AGRTU</name>
<dbReference type="InterPro" id="IPR036397">
    <property type="entry name" value="RNaseH_sf"/>
</dbReference>
<evidence type="ECO:0000313" key="1">
    <source>
        <dbReference type="EMBL" id="QDY93919.1"/>
    </source>
</evidence>
<accession>A0AAP9E338</accession>